<organism evidence="1 2">
    <name type="scientific">Carnegiea gigantea</name>
    <dbReference type="NCBI Taxonomy" id="171969"/>
    <lineage>
        <taxon>Eukaryota</taxon>
        <taxon>Viridiplantae</taxon>
        <taxon>Streptophyta</taxon>
        <taxon>Embryophyta</taxon>
        <taxon>Tracheophyta</taxon>
        <taxon>Spermatophyta</taxon>
        <taxon>Magnoliopsida</taxon>
        <taxon>eudicotyledons</taxon>
        <taxon>Gunneridae</taxon>
        <taxon>Pentapetalae</taxon>
        <taxon>Caryophyllales</taxon>
        <taxon>Cactineae</taxon>
        <taxon>Cactaceae</taxon>
        <taxon>Cactoideae</taxon>
        <taxon>Echinocereeae</taxon>
        <taxon>Carnegiea</taxon>
    </lineage>
</organism>
<keyword evidence="2" id="KW-1185">Reference proteome</keyword>
<dbReference type="AlphaFoldDB" id="A0A9Q1KHQ9"/>
<proteinExistence type="predicted"/>
<accession>A0A9Q1KHQ9</accession>
<protein>
    <submittedName>
        <fullName evidence="1">Uncharacterized protein</fullName>
    </submittedName>
</protein>
<name>A0A9Q1KHQ9_9CARY</name>
<dbReference type="OrthoDB" id="1938625at2759"/>
<dbReference type="Proteomes" id="UP001153076">
    <property type="component" value="Unassembled WGS sequence"/>
</dbReference>
<evidence type="ECO:0000313" key="1">
    <source>
        <dbReference type="EMBL" id="KAJ8443061.1"/>
    </source>
</evidence>
<evidence type="ECO:0000313" key="2">
    <source>
        <dbReference type="Proteomes" id="UP001153076"/>
    </source>
</evidence>
<reference evidence="1" key="1">
    <citation type="submission" date="2022-04" db="EMBL/GenBank/DDBJ databases">
        <title>Carnegiea gigantea Genome sequencing and assembly v2.</title>
        <authorList>
            <person name="Copetti D."/>
            <person name="Sanderson M.J."/>
            <person name="Burquez A."/>
            <person name="Wojciechowski M.F."/>
        </authorList>
    </citation>
    <scope>NUCLEOTIDE SEQUENCE</scope>
    <source>
        <strain evidence="1">SGP5-SGP5p</strain>
        <tissue evidence="1">Aerial part</tissue>
    </source>
</reference>
<sequence length="325" mass="37053">MKTEQLIHCHVVQLKTNNNIGPAITEAWCILGDFNSVLYKKDRRGGTEIQDHKFGVELTEYLLIYCGIKQWSIPKQTTWPMGSQTILLYRSSSQTHQSHGQNSNFVTMDFDQIIKSVLPSSSSTSRMLQLRGYLDQLRPQLKKLNKHHYADLRTQHDIARRDLTATQQELQPDPSNNRLIQKEKEVRGKYIDILSSNISLIQQQSKTKWIKYGDDKTRLKLASYIYSLKGANGNLVEGFDQNTRRAISMDVIKQGQLSTMNSRSLCSQVVFGGCSPETQNRCLKITGLKECSFPRKYLGVPITASSLTKIEYRGLVDKILARVHT</sequence>
<comment type="caution">
    <text evidence="1">The sequence shown here is derived from an EMBL/GenBank/DDBJ whole genome shotgun (WGS) entry which is preliminary data.</text>
</comment>
<gene>
    <name evidence="1" type="ORF">Cgig2_004266</name>
</gene>
<dbReference type="EMBL" id="JAKOGI010000127">
    <property type="protein sequence ID" value="KAJ8443061.1"/>
    <property type="molecule type" value="Genomic_DNA"/>
</dbReference>